<proteinExistence type="predicted"/>
<feature type="domain" description="HD" evidence="1">
    <location>
        <begin position="34"/>
        <end position="130"/>
    </location>
</feature>
<dbReference type="KEGG" id="epo:Epro_0552"/>
<dbReference type="InterPro" id="IPR003607">
    <property type="entry name" value="HD/PDEase_dom"/>
</dbReference>
<dbReference type="OrthoDB" id="247014at2"/>
<dbReference type="InterPro" id="IPR006674">
    <property type="entry name" value="HD_domain"/>
</dbReference>
<dbReference type="Pfam" id="PF01966">
    <property type="entry name" value="HD"/>
    <property type="match status" value="1"/>
</dbReference>
<dbReference type="InterPro" id="IPR039967">
    <property type="entry name" value="MJ1020-like"/>
</dbReference>
<dbReference type="RefSeq" id="WP_052570393.1">
    <property type="nucleotide sequence ID" value="NZ_CP009498.1"/>
</dbReference>
<keyword evidence="3" id="KW-1185">Reference proteome</keyword>
<name>A0A0G3WGY3_9BACT</name>
<gene>
    <name evidence="2" type="ORF">Epro_0552</name>
</gene>
<dbReference type="PANTHER" id="PTHR40517:SF1">
    <property type="entry name" value="METAL-DEPENDENT PHOSPHOHYDROLASE, HD SUPERFAMILY-RELATED"/>
    <property type="match status" value="1"/>
</dbReference>
<dbReference type="PATRIC" id="fig|1408281.3.peg.567"/>
<dbReference type="STRING" id="1408281.Epro_0552"/>
<organism evidence="2 3">
    <name type="scientific">Endomicrobium proavitum</name>
    <dbReference type="NCBI Taxonomy" id="1408281"/>
    <lineage>
        <taxon>Bacteria</taxon>
        <taxon>Pseudomonadati</taxon>
        <taxon>Elusimicrobiota</taxon>
        <taxon>Endomicrobiia</taxon>
        <taxon>Endomicrobiales</taxon>
        <taxon>Endomicrobiaceae</taxon>
        <taxon>Endomicrobium</taxon>
    </lineage>
</organism>
<reference evidence="2 3" key="1">
    <citation type="submission" date="2014-09" db="EMBL/GenBank/DDBJ databases">
        <title>Complete genome sequence of Endomicrobium proavitum.</title>
        <authorList>
            <person name="Zheng H."/>
        </authorList>
    </citation>
    <scope>NUCLEOTIDE SEQUENCE [LARGE SCALE GENOMIC DNA]</scope>
    <source>
        <strain evidence="2 3">Rsa215</strain>
    </source>
</reference>
<evidence type="ECO:0000259" key="1">
    <source>
        <dbReference type="Pfam" id="PF01966"/>
    </source>
</evidence>
<dbReference type="CDD" id="cd00077">
    <property type="entry name" value="HDc"/>
    <property type="match status" value="1"/>
</dbReference>
<dbReference type="PANTHER" id="PTHR40517">
    <property type="entry name" value="METAL-DEPENDENT PHOSPHOHYDROLASE, HD SUPERFAMILY-RELATED"/>
    <property type="match status" value="1"/>
</dbReference>
<dbReference type="EMBL" id="CP009498">
    <property type="protein sequence ID" value="AKL97931.1"/>
    <property type="molecule type" value="Genomic_DNA"/>
</dbReference>
<evidence type="ECO:0000313" key="2">
    <source>
        <dbReference type="EMBL" id="AKL97931.1"/>
    </source>
</evidence>
<dbReference type="Proteomes" id="UP000035337">
    <property type="component" value="Chromosome"/>
</dbReference>
<dbReference type="AlphaFoldDB" id="A0A0G3WGY3"/>
<sequence>MSFEDIKKNPEIKTYLDFTDKAFVRMGYKEHGQNHARYAAERAEYVLKELGYDQKDQELAKVAAYLHDIGNVISKHDHAHSGAIMFLNFVDEKDFDEDVYAVATAIGNHEDKDTDPISAVAAAIVLGDKTDVRHERLRTDEVKKSDKHSKVIAACKRTDLVADKDAKTISLIIEIDTGICSVMDYFEIFIARTNFCRRASRVLGCNFQLYINEDKLL</sequence>
<dbReference type="Gene3D" id="1.10.3210.10">
    <property type="entry name" value="Hypothetical protein af1432"/>
    <property type="match status" value="1"/>
</dbReference>
<accession>A0A0G3WGY3</accession>
<protein>
    <recommendedName>
        <fullName evidence="1">HD domain-containing protein</fullName>
    </recommendedName>
</protein>
<dbReference type="SUPFAM" id="SSF109604">
    <property type="entry name" value="HD-domain/PDEase-like"/>
    <property type="match status" value="1"/>
</dbReference>
<evidence type="ECO:0000313" key="3">
    <source>
        <dbReference type="Proteomes" id="UP000035337"/>
    </source>
</evidence>